<dbReference type="InterPro" id="IPR001736">
    <property type="entry name" value="PLipase_D/transphosphatidylase"/>
</dbReference>
<dbReference type="PROSITE" id="PS50035">
    <property type="entry name" value="PLD"/>
    <property type="match status" value="2"/>
</dbReference>
<evidence type="ECO:0000259" key="1">
    <source>
        <dbReference type="PROSITE" id="PS50035"/>
    </source>
</evidence>
<protein>
    <submittedName>
        <fullName evidence="2">Phospholipase D family protein</fullName>
    </submittedName>
</protein>
<dbReference type="CDD" id="cd09113">
    <property type="entry name" value="PLDc_ymdC_like_2"/>
    <property type="match status" value="1"/>
</dbReference>
<proteinExistence type="predicted"/>
<dbReference type="SMART" id="SM00155">
    <property type="entry name" value="PLDc"/>
    <property type="match status" value="2"/>
</dbReference>
<reference evidence="2" key="2">
    <citation type="submission" date="2023-01" db="EMBL/GenBank/DDBJ databases">
        <title>Gilvimarinus xylanilyticus HB14 isolated from Caulerpa lentillifera aquaculture base in Hainan, China.</title>
        <authorList>
            <person name="Zhang Y.-J."/>
        </authorList>
    </citation>
    <scope>NUCLEOTIDE SEQUENCE</scope>
    <source>
        <strain evidence="2">HB14</strain>
    </source>
</reference>
<dbReference type="GO" id="GO:0030572">
    <property type="term" value="F:phosphatidyltransferase activity"/>
    <property type="evidence" value="ECO:0007669"/>
    <property type="project" value="UniProtKB-ARBA"/>
</dbReference>
<keyword evidence="3" id="KW-1185">Reference proteome</keyword>
<evidence type="ECO:0000313" key="3">
    <source>
        <dbReference type="Proteomes" id="UP001139319"/>
    </source>
</evidence>
<dbReference type="InterPro" id="IPR025202">
    <property type="entry name" value="PLD-like_dom"/>
</dbReference>
<feature type="domain" description="PLD phosphodiesterase" evidence="1">
    <location>
        <begin position="415"/>
        <end position="442"/>
    </location>
</feature>
<dbReference type="Gene3D" id="3.30.870.10">
    <property type="entry name" value="Endonuclease Chain A"/>
    <property type="match status" value="2"/>
</dbReference>
<dbReference type="CDD" id="cd09111">
    <property type="entry name" value="PLDc_ymdC_like_1"/>
    <property type="match status" value="1"/>
</dbReference>
<organism evidence="2 3">
    <name type="scientific">Gilvimarinus xylanilyticus</name>
    <dbReference type="NCBI Taxonomy" id="2944139"/>
    <lineage>
        <taxon>Bacteria</taxon>
        <taxon>Pseudomonadati</taxon>
        <taxon>Pseudomonadota</taxon>
        <taxon>Gammaproteobacteria</taxon>
        <taxon>Cellvibrionales</taxon>
        <taxon>Cellvibrionaceae</taxon>
        <taxon>Gilvimarinus</taxon>
    </lineage>
</organism>
<dbReference type="PANTHER" id="PTHR21248:SF12">
    <property type="entry name" value="CARDIOLIPIN SYNTHASE C"/>
    <property type="match status" value="1"/>
</dbReference>
<gene>
    <name evidence="2" type="ORF">M6D89_16570</name>
</gene>
<dbReference type="PROSITE" id="PS51257">
    <property type="entry name" value="PROKAR_LIPOPROTEIN"/>
    <property type="match status" value="1"/>
</dbReference>
<dbReference type="Proteomes" id="UP001139319">
    <property type="component" value="Unassembled WGS sequence"/>
</dbReference>
<dbReference type="EMBL" id="JAMFTH010000008">
    <property type="protein sequence ID" value="MCP8900921.1"/>
    <property type="molecule type" value="Genomic_DNA"/>
</dbReference>
<comment type="caution">
    <text evidence="2">The sequence shown here is derived from an EMBL/GenBank/DDBJ whole genome shotgun (WGS) entry which is preliminary data.</text>
</comment>
<dbReference type="PANTHER" id="PTHR21248">
    <property type="entry name" value="CARDIOLIPIN SYNTHASE"/>
    <property type="match status" value="1"/>
</dbReference>
<sequence>MERFRLFQSIRRWGQPLVAVILMLGLVSCASAPDRQGISRQQATPASVQSPIYDMEQALRQRDGVAEDISGAHLLSEGTRAYAARLAIIANASETLDVQYYLFHQDPTGTILAWSLWEAAERGVRVRLLLDDMEKRPNDFPINILDSHPNIHVRMYNPFYWRGGRGWQLATDFGRLNHRMHNKSLTADNRASIIGGRNVGDEYFAANQEVNFGDMDALLFGPAVRQVSEQFDRYWNSELVFPLHLLNDEVVPEGDTSRASEQIDQAVEALEGTEYAQALVDGRILQMLQNASLPVTWAPIELWYDKPDLAAMEARDSSNALVINRLLSLFSEANSELFLISPYFVPRDSGSELLSRKAAEGLKVSVVTNALAATDVVAVHAGYAKKRTQLLKAGVELYEIKARPNVDPKAWSLSSSSSLHAKTFVIDSRWVFVGSFNLDPRSAWLNTEMGVLIDSPELAEQMLSGVHELLGNIAYRVSLNEGELRWEDLYSGETYHSEPHADWTRRTGASLLRWLPIESQL</sequence>
<dbReference type="SUPFAM" id="SSF56024">
    <property type="entry name" value="Phospholipase D/nuclease"/>
    <property type="match status" value="2"/>
</dbReference>
<dbReference type="AlphaFoldDB" id="A0A9X2I6J1"/>
<dbReference type="GO" id="GO:0032049">
    <property type="term" value="P:cardiolipin biosynthetic process"/>
    <property type="evidence" value="ECO:0007669"/>
    <property type="project" value="UniProtKB-ARBA"/>
</dbReference>
<reference evidence="2" key="1">
    <citation type="submission" date="2022-05" db="EMBL/GenBank/DDBJ databases">
        <authorList>
            <person name="Sun H.-N."/>
        </authorList>
    </citation>
    <scope>NUCLEOTIDE SEQUENCE</scope>
    <source>
        <strain evidence="2">HB14</strain>
    </source>
</reference>
<dbReference type="Pfam" id="PF13091">
    <property type="entry name" value="PLDc_2"/>
    <property type="match status" value="2"/>
</dbReference>
<dbReference type="RefSeq" id="WP_253969207.1">
    <property type="nucleotide sequence ID" value="NZ_JAMFTH010000008.1"/>
</dbReference>
<evidence type="ECO:0000313" key="2">
    <source>
        <dbReference type="EMBL" id="MCP8900921.1"/>
    </source>
</evidence>
<name>A0A9X2I6J1_9GAMM</name>
<accession>A0A9X2I6J1</accession>
<feature type="domain" description="PLD phosphodiesterase" evidence="1">
    <location>
        <begin position="176"/>
        <end position="203"/>
    </location>
</feature>